<comment type="caution">
    <text evidence="2">The sequence shown here is derived from an EMBL/GenBank/DDBJ whole genome shotgun (WGS) entry which is preliminary data.</text>
</comment>
<organism evidence="2">
    <name type="scientific">marine sediment metagenome</name>
    <dbReference type="NCBI Taxonomy" id="412755"/>
    <lineage>
        <taxon>unclassified sequences</taxon>
        <taxon>metagenomes</taxon>
        <taxon>ecological metagenomes</taxon>
    </lineage>
</organism>
<feature type="transmembrane region" description="Helical" evidence="1">
    <location>
        <begin position="12"/>
        <end position="31"/>
    </location>
</feature>
<evidence type="ECO:0000256" key="1">
    <source>
        <dbReference type="SAM" id="Phobius"/>
    </source>
</evidence>
<proteinExistence type="predicted"/>
<keyword evidence="1" id="KW-0812">Transmembrane</keyword>
<sequence>MLNETFRIDWFFIDSVVITLLLILLISVRIFKSTHRWRSSFSNEAIERLLLPYVIESVKKQTFFIKKCFLTRKSFSGDNKNMKPLIFILRTNYKRKLLTILTEGLCSYGFDVITLRIKMERHLSQNNFEKFVSNEVNSSIFSIIEIYRKITQTDNQQYILLSHSRSKVPYKIFGDEKNMGMILINPKVSERKAKSLYEFFINSHKKFYLFIIFSRKSILLFKNKNINQMLKELHSTKFDKKKIIILDKSKNSFKYYETIILGMIIDIVENKLMTLDV</sequence>
<dbReference type="EMBL" id="LAZR01001589">
    <property type="protein sequence ID" value="KKN42321.1"/>
    <property type="molecule type" value="Genomic_DNA"/>
</dbReference>
<protein>
    <submittedName>
        <fullName evidence="2">Uncharacterized protein</fullName>
    </submittedName>
</protein>
<name>A0A0F9SZQ5_9ZZZZ</name>
<accession>A0A0F9SZQ5</accession>
<gene>
    <name evidence="2" type="ORF">LCGC14_0714400</name>
</gene>
<keyword evidence="1" id="KW-0472">Membrane</keyword>
<reference evidence="2" key="1">
    <citation type="journal article" date="2015" name="Nature">
        <title>Complex archaea that bridge the gap between prokaryotes and eukaryotes.</title>
        <authorList>
            <person name="Spang A."/>
            <person name="Saw J.H."/>
            <person name="Jorgensen S.L."/>
            <person name="Zaremba-Niedzwiedzka K."/>
            <person name="Martijn J."/>
            <person name="Lind A.E."/>
            <person name="van Eijk R."/>
            <person name="Schleper C."/>
            <person name="Guy L."/>
            <person name="Ettema T.J."/>
        </authorList>
    </citation>
    <scope>NUCLEOTIDE SEQUENCE</scope>
</reference>
<keyword evidence="1" id="KW-1133">Transmembrane helix</keyword>
<dbReference type="AlphaFoldDB" id="A0A0F9SZQ5"/>
<evidence type="ECO:0000313" key="2">
    <source>
        <dbReference type="EMBL" id="KKN42321.1"/>
    </source>
</evidence>